<dbReference type="Pfam" id="PF13683">
    <property type="entry name" value="rve_3"/>
    <property type="match status" value="1"/>
</dbReference>
<dbReference type="Proteomes" id="UP000317199">
    <property type="component" value="Chromosome"/>
</dbReference>
<evidence type="ECO:0000313" key="3">
    <source>
        <dbReference type="EMBL" id="QDH70174.1"/>
    </source>
</evidence>
<evidence type="ECO:0000313" key="2">
    <source>
        <dbReference type="EMBL" id="QDH70167.1"/>
    </source>
</evidence>
<dbReference type="InterPro" id="IPR036397">
    <property type="entry name" value="RNaseH_sf"/>
</dbReference>
<evidence type="ECO:0000313" key="4">
    <source>
        <dbReference type="Proteomes" id="UP000317199"/>
    </source>
</evidence>
<dbReference type="KEGG" id="lyj:FKV23_08700"/>
<reference evidence="2 4" key="1">
    <citation type="submission" date="2019-06" db="EMBL/GenBank/DDBJ databases">
        <title>Lysobacter alkalisoli sp. nov. isolated from saline-alkali soil.</title>
        <authorList>
            <person name="Sun J.-Q."/>
            <person name="Xu L."/>
        </authorList>
    </citation>
    <scope>NUCLEOTIDE SEQUENCE [LARGE SCALE GENOMIC DNA]</scope>
    <source>
        <strain evidence="2 4">SJ-36</strain>
    </source>
</reference>
<dbReference type="PANTHER" id="PTHR46889">
    <property type="entry name" value="TRANSPOSASE INSF FOR INSERTION SEQUENCE IS3B-RELATED"/>
    <property type="match status" value="1"/>
</dbReference>
<evidence type="ECO:0000259" key="1">
    <source>
        <dbReference type="PROSITE" id="PS50994"/>
    </source>
</evidence>
<dbReference type="SUPFAM" id="SSF53098">
    <property type="entry name" value="Ribonuclease H-like"/>
    <property type="match status" value="1"/>
</dbReference>
<dbReference type="KEGG" id="lyj:FKV23_08740"/>
<dbReference type="InterPro" id="IPR001584">
    <property type="entry name" value="Integrase_cat-core"/>
</dbReference>
<dbReference type="Gene3D" id="3.30.420.10">
    <property type="entry name" value="Ribonuclease H-like superfamily/Ribonuclease H"/>
    <property type="match status" value="1"/>
</dbReference>
<dbReference type="EMBL" id="CP041242">
    <property type="protein sequence ID" value="QDH70174.1"/>
    <property type="molecule type" value="Genomic_DNA"/>
</dbReference>
<name>A0A514BS16_9GAMM</name>
<dbReference type="GO" id="GO:0003676">
    <property type="term" value="F:nucleic acid binding"/>
    <property type="evidence" value="ECO:0007669"/>
    <property type="project" value="InterPro"/>
</dbReference>
<dbReference type="PROSITE" id="PS50994">
    <property type="entry name" value="INTEGRASE"/>
    <property type="match status" value="1"/>
</dbReference>
<dbReference type="GO" id="GO:0015074">
    <property type="term" value="P:DNA integration"/>
    <property type="evidence" value="ECO:0007669"/>
    <property type="project" value="InterPro"/>
</dbReference>
<organism evidence="2 4">
    <name type="scientific">Marilutibacter alkalisoli</name>
    <dbReference type="NCBI Taxonomy" id="2591633"/>
    <lineage>
        <taxon>Bacteria</taxon>
        <taxon>Pseudomonadati</taxon>
        <taxon>Pseudomonadota</taxon>
        <taxon>Gammaproteobacteria</taxon>
        <taxon>Lysobacterales</taxon>
        <taxon>Lysobacteraceae</taxon>
        <taxon>Marilutibacter</taxon>
    </lineage>
</organism>
<dbReference type="PANTHER" id="PTHR46889:SF4">
    <property type="entry name" value="TRANSPOSASE INSO FOR INSERTION SEQUENCE ELEMENT IS911B-RELATED"/>
    <property type="match status" value="1"/>
</dbReference>
<proteinExistence type="predicted"/>
<protein>
    <submittedName>
        <fullName evidence="2">Transposase family protein</fullName>
    </submittedName>
</protein>
<dbReference type="OrthoDB" id="6174090at2"/>
<accession>A0A514BS16</accession>
<keyword evidence="4" id="KW-1185">Reference proteome</keyword>
<dbReference type="InterPro" id="IPR050900">
    <property type="entry name" value="Transposase_IS3/IS150/IS904"/>
</dbReference>
<sequence>MPFTGHQKKSIRERAGWFRGRALNLRPAAQDQPRKHNPSSPVHSLAFLLLFLYVWLCRLADEWPARHRVHRPFRRHPTPVALSPGNAPRAVAGKKPAWATTALIRLAARTPKALASCRRLSGRFNRRFASRGVTVSHDWVWKQLKQHAPAIARQRRRWRACGPRPLPVNDTWAADLTGLTDATGETHLVFGLLDHGSRALLSLRCLRRKTSITILRALLDACERHGIPRALRTDNEAMFTSALFRFALRWLGIRHQRSAPGCPWQNGRIERFFGTLKRELEILVPPSLGTLPARLSLFASYYNARRPHMALNDRTPAQAWQAGGGTRHRADSG</sequence>
<dbReference type="EMBL" id="CP041242">
    <property type="protein sequence ID" value="QDH70167.1"/>
    <property type="molecule type" value="Genomic_DNA"/>
</dbReference>
<gene>
    <name evidence="2" type="ORF">FKV23_08700</name>
    <name evidence="3" type="ORF">FKV23_08740</name>
</gene>
<dbReference type="InterPro" id="IPR012337">
    <property type="entry name" value="RNaseH-like_sf"/>
</dbReference>
<feature type="domain" description="Integrase catalytic" evidence="1">
    <location>
        <begin position="161"/>
        <end position="324"/>
    </location>
</feature>
<dbReference type="AlphaFoldDB" id="A0A514BS16"/>